<dbReference type="Gene3D" id="1.10.510.10">
    <property type="entry name" value="Transferase(Phosphotransferase) domain 1"/>
    <property type="match status" value="1"/>
</dbReference>
<dbReference type="STRING" id="947166.A0A1D1W4Q2"/>
<evidence type="ECO:0000256" key="8">
    <source>
        <dbReference type="SAM" id="MobiDB-lite"/>
    </source>
</evidence>
<evidence type="ECO:0000256" key="1">
    <source>
        <dbReference type="ARBA" id="ARBA00022527"/>
    </source>
</evidence>
<keyword evidence="11" id="KW-1185">Reference proteome</keyword>
<dbReference type="InterPro" id="IPR011009">
    <property type="entry name" value="Kinase-like_dom_sf"/>
</dbReference>
<dbReference type="FunFam" id="1.10.510.10:FF:000698">
    <property type="entry name" value="Serine/threonine-protein kinase tousled-like 1"/>
    <property type="match status" value="1"/>
</dbReference>
<dbReference type="CDD" id="cd13990">
    <property type="entry name" value="STKc_TLK"/>
    <property type="match status" value="1"/>
</dbReference>
<feature type="compositionally biased region" description="Polar residues" evidence="8">
    <location>
        <begin position="132"/>
        <end position="158"/>
    </location>
</feature>
<keyword evidence="1" id="KW-0723">Serine/threonine-protein kinase</keyword>
<dbReference type="GO" id="GO:0005524">
    <property type="term" value="F:ATP binding"/>
    <property type="evidence" value="ECO:0007669"/>
    <property type="project" value="UniProtKB-UniRule"/>
</dbReference>
<dbReference type="GO" id="GO:0007059">
    <property type="term" value="P:chromosome segregation"/>
    <property type="evidence" value="ECO:0007669"/>
    <property type="project" value="TreeGrafter"/>
</dbReference>
<dbReference type="Proteomes" id="UP000186922">
    <property type="component" value="Unassembled WGS sequence"/>
</dbReference>
<feature type="compositionally biased region" description="Basic and acidic residues" evidence="8">
    <location>
        <begin position="517"/>
        <end position="538"/>
    </location>
</feature>
<keyword evidence="2" id="KW-0808">Transferase</keyword>
<feature type="compositionally biased region" description="Low complexity" evidence="8">
    <location>
        <begin position="539"/>
        <end position="554"/>
    </location>
</feature>
<dbReference type="PROSITE" id="PS00107">
    <property type="entry name" value="PROTEIN_KINASE_ATP"/>
    <property type="match status" value="1"/>
</dbReference>
<dbReference type="GO" id="GO:0005634">
    <property type="term" value="C:nucleus"/>
    <property type="evidence" value="ECO:0007669"/>
    <property type="project" value="TreeGrafter"/>
</dbReference>
<name>A0A1D1W4Q2_RAMVA</name>
<dbReference type="Pfam" id="PF00069">
    <property type="entry name" value="Pkinase"/>
    <property type="match status" value="1"/>
</dbReference>
<feature type="region of interest" description="Disordered" evidence="8">
    <location>
        <begin position="1"/>
        <end position="20"/>
    </location>
</feature>
<feature type="coiled-coil region" evidence="7">
    <location>
        <begin position="399"/>
        <end position="433"/>
    </location>
</feature>
<feature type="domain" description="Protein kinase" evidence="9">
    <location>
        <begin position="659"/>
        <end position="936"/>
    </location>
</feature>
<feature type="compositionally biased region" description="Polar residues" evidence="8">
    <location>
        <begin position="562"/>
        <end position="585"/>
    </location>
</feature>
<evidence type="ECO:0000313" key="10">
    <source>
        <dbReference type="EMBL" id="GAV07138.1"/>
    </source>
</evidence>
<dbReference type="EMBL" id="BDGG01000014">
    <property type="protein sequence ID" value="GAV07138.1"/>
    <property type="molecule type" value="Genomic_DNA"/>
</dbReference>
<feature type="region of interest" description="Disordered" evidence="8">
    <location>
        <begin position="508"/>
        <end position="585"/>
    </location>
</feature>
<evidence type="ECO:0000256" key="2">
    <source>
        <dbReference type="ARBA" id="ARBA00022679"/>
    </source>
</evidence>
<dbReference type="GO" id="GO:0035556">
    <property type="term" value="P:intracellular signal transduction"/>
    <property type="evidence" value="ECO:0007669"/>
    <property type="project" value="TreeGrafter"/>
</dbReference>
<keyword evidence="3 6" id="KW-0547">Nucleotide-binding</keyword>
<feature type="binding site" evidence="6">
    <location>
        <position position="688"/>
    </location>
    <ligand>
        <name>ATP</name>
        <dbReference type="ChEBI" id="CHEBI:30616"/>
    </ligand>
</feature>
<comment type="caution">
    <text evidence="10">The sequence shown here is derived from an EMBL/GenBank/DDBJ whole genome shotgun (WGS) entry which is preliminary data.</text>
</comment>
<dbReference type="PROSITE" id="PS50011">
    <property type="entry name" value="PROTEIN_KINASE_DOM"/>
    <property type="match status" value="1"/>
</dbReference>
<evidence type="ECO:0000256" key="7">
    <source>
        <dbReference type="SAM" id="Coils"/>
    </source>
</evidence>
<dbReference type="PROSITE" id="PS00108">
    <property type="entry name" value="PROTEIN_KINASE_ST"/>
    <property type="match status" value="1"/>
</dbReference>
<dbReference type="InterPro" id="IPR008271">
    <property type="entry name" value="Ser/Thr_kinase_AS"/>
</dbReference>
<keyword evidence="7" id="KW-0175">Coiled coil</keyword>
<feature type="compositionally biased region" description="Low complexity" evidence="8">
    <location>
        <begin position="159"/>
        <end position="176"/>
    </location>
</feature>
<evidence type="ECO:0000256" key="5">
    <source>
        <dbReference type="ARBA" id="ARBA00022840"/>
    </source>
</evidence>
<reference evidence="10 11" key="1">
    <citation type="journal article" date="2016" name="Nat. Commun.">
        <title>Extremotolerant tardigrade genome and improved radiotolerance of human cultured cells by tardigrade-unique protein.</title>
        <authorList>
            <person name="Hashimoto T."/>
            <person name="Horikawa D.D."/>
            <person name="Saito Y."/>
            <person name="Kuwahara H."/>
            <person name="Kozuka-Hata H."/>
            <person name="Shin-I T."/>
            <person name="Minakuchi Y."/>
            <person name="Ohishi K."/>
            <person name="Motoyama A."/>
            <person name="Aizu T."/>
            <person name="Enomoto A."/>
            <person name="Kondo K."/>
            <person name="Tanaka S."/>
            <person name="Hara Y."/>
            <person name="Koshikawa S."/>
            <person name="Sagara H."/>
            <person name="Miura T."/>
            <person name="Yokobori S."/>
            <person name="Miyagawa K."/>
            <person name="Suzuki Y."/>
            <person name="Kubo T."/>
            <person name="Oyama M."/>
            <person name="Kohara Y."/>
            <person name="Fujiyama A."/>
            <person name="Arakawa K."/>
            <person name="Katayama T."/>
            <person name="Toyoda A."/>
            <person name="Kunieda T."/>
        </authorList>
    </citation>
    <scope>NUCLEOTIDE SEQUENCE [LARGE SCALE GENOMIC DNA]</scope>
    <source>
        <strain evidence="10 11">YOKOZUNA-1</strain>
    </source>
</reference>
<evidence type="ECO:0000259" key="9">
    <source>
        <dbReference type="PROSITE" id="PS50011"/>
    </source>
</evidence>
<feature type="region of interest" description="Disordered" evidence="8">
    <location>
        <begin position="112"/>
        <end position="176"/>
    </location>
</feature>
<evidence type="ECO:0000256" key="6">
    <source>
        <dbReference type="PROSITE-ProRule" id="PRU10141"/>
    </source>
</evidence>
<proteinExistence type="predicted"/>
<evidence type="ECO:0000313" key="11">
    <source>
        <dbReference type="Proteomes" id="UP000186922"/>
    </source>
</evidence>
<feature type="region of interest" description="Disordered" evidence="8">
    <location>
        <begin position="222"/>
        <end position="261"/>
    </location>
</feature>
<dbReference type="OrthoDB" id="346907at2759"/>
<keyword evidence="4" id="KW-0418">Kinase</keyword>
<dbReference type="SUPFAM" id="SSF56112">
    <property type="entry name" value="Protein kinase-like (PK-like)"/>
    <property type="match status" value="1"/>
</dbReference>
<dbReference type="InterPro" id="IPR000719">
    <property type="entry name" value="Prot_kinase_dom"/>
</dbReference>
<dbReference type="PANTHER" id="PTHR22974">
    <property type="entry name" value="MIXED LINEAGE PROTEIN KINASE"/>
    <property type="match status" value="1"/>
</dbReference>
<dbReference type="AlphaFoldDB" id="A0A1D1W4Q2"/>
<evidence type="ECO:0000256" key="4">
    <source>
        <dbReference type="ARBA" id="ARBA00022777"/>
    </source>
</evidence>
<dbReference type="GO" id="GO:0004674">
    <property type="term" value="F:protein serine/threonine kinase activity"/>
    <property type="evidence" value="ECO:0007669"/>
    <property type="project" value="UniProtKB-KW"/>
</dbReference>
<gene>
    <name evidence="10" type="primary">RvY_17014-1</name>
    <name evidence="10" type="synonym">RvY_17014.1</name>
    <name evidence="10" type="ORF">RvY_17014</name>
</gene>
<protein>
    <recommendedName>
        <fullName evidence="9">Protein kinase domain-containing protein</fullName>
    </recommendedName>
</protein>
<evidence type="ECO:0000256" key="3">
    <source>
        <dbReference type="ARBA" id="ARBA00022741"/>
    </source>
</evidence>
<organism evidence="10 11">
    <name type="scientific">Ramazzottius varieornatus</name>
    <name type="common">Water bear</name>
    <name type="synonym">Tardigrade</name>
    <dbReference type="NCBI Taxonomy" id="947166"/>
    <lineage>
        <taxon>Eukaryota</taxon>
        <taxon>Metazoa</taxon>
        <taxon>Ecdysozoa</taxon>
        <taxon>Tardigrada</taxon>
        <taxon>Eutardigrada</taxon>
        <taxon>Parachela</taxon>
        <taxon>Hypsibioidea</taxon>
        <taxon>Ramazzottiidae</taxon>
        <taxon>Ramazzottius</taxon>
    </lineage>
</organism>
<dbReference type="SMART" id="SM00220">
    <property type="entry name" value="S_TKc"/>
    <property type="match status" value="1"/>
</dbReference>
<dbReference type="PANTHER" id="PTHR22974:SF23">
    <property type="entry name" value="TOUSLED-LIKE KINASE, ISOFORM G"/>
    <property type="match status" value="1"/>
</dbReference>
<accession>A0A1D1W4Q2</accession>
<keyword evidence="5 6" id="KW-0067">ATP-binding</keyword>
<dbReference type="InterPro" id="IPR017441">
    <property type="entry name" value="Protein_kinase_ATP_BS"/>
</dbReference>
<sequence length="972" mass="106306">MSLQPATPSPNNPPTNIDPRRQELLEARLLGTGNSSNSSNVNVITAGQNTGSNGAQFIPLAELPSMSIKTPQAPSSLFFQPSPSSNLLSDILSPNGDIHVMQQAQSSMYLSQPLPSHATPSYEPSLPAVTPGDNSNVSMRSASSQSGEASTEVANTSISNGPAAASSNPSAPSATGTMVVAEMKGSASSNSISQLTNESLGSAVLISIPSSPSSVPVLSLAPTVQPSSTISDARKRKRAPKSNSKDSSPASTKKPSAALSKSAVELAQVTVVSNGTGRKPNSKVPDYYIKTTPTSAALTRVAPQPSAVPPAGSRSPLHPQAIMTQTSLTQASPSTVSNAPPYNNASAGSNMVTSTLGGILQNHVASATSQNSGGATTPKNSVAVQTDIDLKSMAAMMGKSNSEKERQSFEAKLSELQKEIMALRHKSTQAEERLGRCVDTEKKLLIEKSAMEKKSARSKSVHNRMKLGQFVTQREGANFEEKFLDGYAFIELHKRMDELQTEKEELDRRKKLLNKRKPTDRVTGRKPKEGRNAVEKSEASSSSSQNANSEADSSMAPPSSVPNPSFSLSIASTSTGNGPSNWSTDFIQPEAKEWTTSDYYQEDEILKLRTAQLKKDEQDCTAEMEKMERDRLIHIRELKRIFNEDQSAFKSNPTLNNRYLLLTLIGKGGFSEVHKAFDLEEQRYVAVKIHQLAKEWKDEKKANYIKHALREYHVHKHLTHPRVVKLYDVFEIDSNSFATVLEYVEGNDLDFYLKQQKTIPEREARIMICQVVSALKYFNELKPPIIHYDLKPGNILLGQGNASGEIKVTDFGLSKVCDEEHYDSDGMDLTSQGAGTYWYLPPEVFQTSETPKISSKVDVWSVGVIFYQMLYGKKPYGDKQSQREVLQNFTILNAKEVEFPVKPPISNEAKNFIRRCLTLNKMDRPEVRQLVHDEYLQLGSTKLTKGSASAERNTSSAFLPGQTTVNIHYINP</sequence>
<feature type="compositionally biased region" description="Low complexity" evidence="8">
    <location>
        <begin position="245"/>
        <end position="261"/>
    </location>
</feature>